<feature type="transmembrane region" description="Helical" evidence="2">
    <location>
        <begin position="131"/>
        <end position="150"/>
    </location>
</feature>
<dbReference type="PANTHER" id="PTHR36042">
    <property type="entry name" value="OS05G0490900 PROTEIN"/>
    <property type="match status" value="1"/>
</dbReference>
<protein>
    <submittedName>
        <fullName evidence="3">G6161 protein</fullName>
    </submittedName>
</protein>
<keyword evidence="2" id="KW-1133">Transmembrane helix</keyword>
<proteinExistence type="predicted"/>
<keyword evidence="2" id="KW-0812">Transmembrane</keyword>
<dbReference type="PANTHER" id="PTHR36042:SF1">
    <property type="entry name" value="OS05G0490900 PROTEIN"/>
    <property type="match status" value="1"/>
</dbReference>
<evidence type="ECO:0000256" key="2">
    <source>
        <dbReference type="SAM" id="Phobius"/>
    </source>
</evidence>
<evidence type="ECO:0000313" key="4">
    <source>
        <dbReference type="Proteomes" id="UP001497392"/>
    </source>
</evidence>
<accession>A0ABP1FYN2</accession>
<keyword evidence="2" id="KW-0472">Membrane</keyword>
<reference evidence="3 4" key="1">
    <citation type="submission" date="2024-06" db="EMBL/GenBank/DDBJ databases">
        <authorList>
            <person name="Kraege A."/>
            <person name="Thomma B."/>
        </authorList>
    </citation>
    <scope>NUCLEOTIDE SEQUENCE [LARGE SCALE GENOMIC DNA]</scope>
</reference>
<feature type="region of interest" description="Disordered" evidence="1">
    <location>
        <begin position="42"/>
        <end position="79"/>
    </location>
</feature>
<evidence type="ECO:0000313" key="3">
    <source>
        <dbReference type="EMBL" id="CAL5223620.1"/>
    </source>
</evidence>
<gene>
    <name evidence="3" type="primary">g6161</name>
    <name evidence="3" type="ORF">VP750_LOCUS5279</name>
</gene>
<dbReference type="EMBL" id="CAXHTA020000009">
    <property type="protein sequence ID" value="CAL5223620.1"/>
    <property type="molecule type" value="Genomic_DNA"/>
</dbReference>
<sequence>MTTQALLQPLASCGRCSFTASQRFTRQTYCANNALRRQCKSPYGAPRTSRRVHLARAEDKSRTETKEEELPPWIRSERERKMQTEEGSDLPFPVYLIGSALVAIAAVGSIFEYANRNPIFGVVKPDNFLWAPILLFFAITGFPSAGFLFIKAINAANKDAERQDKIDGY</sequence>
<evidence type="ECO:0000256" key="1">
    <source>
        <dbReference type="SAM" id="MobiDB-lite"/>
    </source>
</evidence>
<keyword evidence="4" id="KW-1185">Reference proteome</keyword>
<name>A0ABP1FYN2_9CHLO</name>
<dbReference type="Proteomes" id="UP001497392">
    <property type="component" value="Unassembled WGS sequence"/>
</dbReference>
<feature type="transmembrane region" description="Helical" evidence="2">
    <location>
        <begin position="90"/>
        <end position="111"/>
    </location>
</feature>
<feature type="compositionally biased region" description="Basic and acidic residues" evidence="1">
    <location>
        <begin position="55"/>
        <end position="79"/>
    </location>
</feature>
<organism evidence="3 4">
    <name type="scientific">Coccomyxa viridis</name>
    <dbReference type="NCBI Taxonomy" id="1274662"/>
    <lineage>
        <taxon>Eukaryota</taxon>
        <taxon>Viridiplantae</taxon>
        <taxon>Chlorophyta</taxon>
        <taxon>core chlorophytes</taxon>
        <taxon>Trebouxiophyceae</taxon>
        <taxon>Trebouxiophyceae incertae sedis</taxon>
        <taxon>Coccomyxaceae</taxon>
        <taxon>Coccomyxa</taxon>
    </lineage>
</organism>
<comment type="caution">
    <text evidence="3">The sequence shown here is derived from an EMBL/GenBank/DDBJ whole genome shotgun (WGS) entry which is preliminary data.</text>
</comment>